<evidence type="ECO:0000313" key="3">
    <source>
        <dbReference type="Proteomes" id="UP000001514"/>
    </source>
</evidence>
<dbReference type="Proteomes" id="UP000001514">
    <property type="component" value="Unassembled WGS sequence"/>
</dbReference>
<dbReference type="PROSITE" id="PS50927">
    <property type="entry name" value="BULB_LECTIN"/>
    <property type="match status" value="1"/>
</dbReference>
<evidence type="ECO:0000259" key="1">
    <source>
        <dbReference type="PROSITE" id="PS50927"/>
    </source>
</evidence>
<feature type="non-terminal residue" evidence="2">
    <location>
        <position position="118"/>
    </location>
</feature>
<dbReference type="InterPro" id="IPR001480">
    <property type="entry name" value="Bulb-type_lectin_dom"/>
</dbReference>
<dbReference type="PANTHER" id="PTHR32444">
    <property type="entry name" value="BULB-TYPE LECTIN DOMAIN-CONTAINING PROTEIN"/>
    <property type="match status" value="1"/>
</dbReference>
<dbReference type="InterPro" id="IPR036426">
    <property type="entry name" value="Bulb-type_lectin_dom_sf"/>
</dbReference>
<feature type="domain" description="Bulb-type lectin" evidence="1">
    <location>
        <begin position="1"/>
        <end position="66"/>
    </location>
</feature>
<accession>D8RC97</accession>
<dbReference type="SUPFAM" id="SSF51110">
    <property type="entry name" value="alpha-D-mannose-specific plant lectins"/>
    <property type="match status" value="1"/>
</dbReference>
<protein>
    <recommendedName>
        <fullName evidence="1">Bulb-type lectin domain-containing protein</fullName>
    </recommendedName>
</protein>
<dbReference type="Gramene" id="EFJ29813">
    <property type="protein sequence ID" value="EFJ29813"/>
    <property type="gene ID" value="SELMODRAFT_72382"/>
</dbReference>
<dbReference type="PANTHER" id="PTHR32444:SF247">
    <property type="entry name" value="OS01G0958200 PROTEIN"/>
    <property type="match status" value="1"/>
</dbReference>
<gene>
    <name evidence="2" type="ORF">SELMODRAFT_72382</name>
</gene>
<evidence type="ECO:0000313" key="2">
    <source>
        <dbReference type="EMBL" id="EFJ29813.1"/>
    </source>
</evidence>
<dbReference type="AlphaFoldDB" id="D8RC97"/>
<keyword evidence="3" id="KW-1185">Reference proteome</keyword>
<dbReference type="EMBL" id="GL377576">
    <property type="protein sequence ID" value="EFJ29813.1"/>
    <property type="molecule type" value="Genomic_DNA"/>
</dbReference>
<dbReference type="OMA" id="GIELQTN"/>
<sequence>ASRDFPVSANATLAFGDDGNLVLSQGSLQVWSSNTSGQGVVAMVLYVTGNLVLHREKFEIVWQSFDHPTDSLLVNQVLKLGTRIVSSASPTNKSPGSFYLELQPHALVGFAQAPGTPQ</sequence>
<dbReference type="InParanoid" id="D8RC97"/>
<reference evidence="2 3" key="1">
    <citation type="journal article" date="2011" name="Science">
        <title>The Selaginella genome identifies genetic changes associated with the evolution of vascular plants.</title>
        <authorList>
            <person name="Banks J.A."/>
            <person name="Nishiyama T."/>
            <person name="Hasebe M."/>
            <person name="Bowman J.L."/>
            <person name="Gribskov M."/>
            <person name="dePamphilis C."/>
            <person name="Albert V.A."/>
            <person name="Aono N."/>
            <person name="Aoyama T."/>
            <person name="Ambrose B.A."/>
            <person name="Ashton N.W."/>
            <person name="Axtell M.J."/>
            <person name="Barker E."/>
            <person name="Barker M.S."/>
            <person name="Bennetzen J.L."/>
            <person name="Bonawitz N.D."/>
            <person name="Chapple C."/>
            <person name="Cheng C."/>
            <person name="Correa L.G."/>
            <person name="Dacre M."/>
            <person name="DeBarry J."/>
            <person name="Dreyer I."/>
            <person name="Elias M."/>
            <person name="Engstrom E.M."/>
            <person name="Estelle M."/>
            <person name="Feng L."/>
            <person name="Finet C."/>
            <person name="Floyd S.K."/>
            <person name="Frommer W.B."/>
            <person name="Fujita T."/>
            <person name="Gramzow L."/>
            <person name="Gutensohn M."/>
            <person name="Harholt J."/>
            <person name="Hattori M."/>
            <person name="Heyl A."/>
            <person name="Hirai T."/>
            <person name="Hiwatashi Y."/>
            <person name="Ishikawa M."/>
            <person name="Iwata M."/>
            <person name="Karol K.G."/>
            <person name="Koehler B."/>
            <person name="Kolukisaoglu U."/>
            <person name="Kubo M."/>
            <person name="Kurata T."/>
            <person name="Lalonde S."/>
            <person name="Li K."/>
            <person name="Li Y."/>
            <person name="Litt A."/>
            <person name="Lyons E."/>
            <person name="Manning G."/>
            <person name="Maruyama T."/>
            <person name="Michael T.P."/>
            <person name="Mikami K."/>
            <person name="Miyazaki S."/>
            <person name="Morinaga S."/>
            <person name="Murata T."/>
            <person name="Mueller-Roeber B."/>
            <person name="Nelson D.R."/>
            <person name="Obara M."/>
            <person name="Oguri Y."/>
            <person name="Olmstead R.G."/>
            <person name="Onodera N."/>
            <person name="Petersen B.L."/>
            <person name="Pils B."/>
            <person name="Prigge M."/>
            <person name="Rensing S.A."/>
            <person name="Riano-Pachon D.M."/>
            <person name="Roberts A.W."/>
            <person name="Sato Y."/>
            <person name="Scheller H.V."/>
            <person name="Schulz B."/>
            <person name="Schulz C."/>
            <person name="Shakirov E.V."/>
            <person name="Shibagaki N."/>
            <person name="Shinohara N."/>
            <person name="Shippen D.E."/>
            <person name="Soerensen I."/>
            <person name="Sotooka R."/>
            <person name="Sugimoto N."/>
            <person name="Sugita M."/>
            <person name="Sumikawa N."/>
            <person name="Tanurdzic M."/>
            <person name="Theissen G."/>
            <person name="Ulvskov P."/>
            <person name="Wakazuki S."/>
            <person name="Weng J.K."/>
            <person name="Willats W.W."/>
            <person name="Wipf D."/>
            <person name="Wolf P.G."/>
            <person name="Yang L."/>
            <person name="Zimmer A.D."/>
            <person name="Zhu Q."/>
            <person name="Mitros T."/>
            <person name="Hellsten U."/>
            <person name="Loque D."/>
            <person name="Otillar R."/>
            <person name="Salamov A."/>
            <person name="Schmutz J."/>
            <person name="Shapiro H."/>
            <person name="Lindquist E."/>
            <person name="Lucas S."/>
            <person name="Rokhsar D."/>
            <person name="Grigoriev I.V."/>
        </authorList>
    </citation>
    <scope>NUCLEOTIDE SEQUENCE [LARGE SCALE GENOMIC DNA]</scope>
</reference>
<dbReference type="HOGENOM" id="CLU_159065_0_0_1"/>
<dbReference type="Pfam" id="PF01453">
    <property type="entry name" value="B_lectin"/>
    <property type="match status" value="1"/>
</dbReference>
<dbReference type="Gene3D" id="2.90.10.10">
    <property type="entry name" value="Bulb-type lectin domain"/>
    <property type="match status" value="1"/>
</dbReference>
<feature type="non-terminal residue" evidence="2">
    <location>
        <position position="1"/>
    </location>
</feature>
<name>D8RC97_SELML</name>
<dbReference type="KEGG" id="smo:SELMODRAFT_72382"/>
<organism evidence="3">
    <name type="scientific">Selaginella moellendorffii</name>
    <name type="common">Spikemoss</name>
    <dbReference type="NCBI Taxonomy" id="88036"/>
    <lineage>
        <taxon>Eukaryota</taxon>
        <taxon>Viridiplantae</taxon>
        <taxon>Streptophyta</taxon>
        <taxon>Embryophyta</taxon>
        <taxon>Tracheophyta</taxon>
        <taxon>Lycopodiopsida</taxon>
        <taxon>Selaginellales</taxon>
        <taxon>Selaginellaceae</taxon>
        <taxon>Selaginella</taxon>
    </lineage>
</organism>
<proteinExistence type="predicted"/>